<protein>
    <submittedName>
        <fullName evidence="1">Zinc-dependent peptidase</fullName>
    </submittedName>
</protein>
<dbReference type="Pfam" id="PF06167">
    <property type="entry name" value="Peptidase_M90"/>
    <property type="match status" value="1"/>
</dbReference>
<dbReference type="AlphaFoldDB" id="A0A842HPM1"/>
<dbReference type="InterPro" id="IPR010384">
    <property type="entry name" value="MtfA_fam"/>
</dbReference>
<dbReference type="EMBL" id="JACJUU010000006">
    <property type="protein sequence ID" value="MBC2770156.1"/>
    <property type="molecule type" value="Genomic_DNA"/>
</dbReference>
<dbReference type="PANTHER" id="PTHR30164">
    <property type="entry name" value="MTFA PEPTIDASE"/>
    <property type="match status" value="1"/>
</dbReference>
<dbReference type="Gene3D" id="1.10.472.150">
    <property type="entry name" value="Glucose-regulated metallo-peptidase M90, N-terminal domain"/>
    <property type="match status" value="1"/>
</dbReference>
<sequence length="278" mass="30859">MFRWLGGRGARQKEIDFQMARLTPACWQGALAAHSFLRGLSAQEEAALKQRTAWVLASKSFSGAHGLALSFEMQLSIALQAALPVMQLDPRLYEGWTEIIVYPAGFLVPRTEVDDAGVVHEYIEEASGEAWEGGPLVLSWHDAQPGRSDDVNVVIHEFVHKLDLQCGDADGVPSLASHSEISPARWADVLHDTWAHFELALTEAEDSIPHDVDPESEAAMIYFSHLPLDPYAATDPAEFFAVSAEAFFLGPHGLVQWYPDWYALLSTYFRQDPLQRLG</sequence>
<comment type="caution">
    <text evidence="1">The sequence shown here is derived from an EMBL/GenBank/DDBJ whole genome shotgun (WGS) entry which is preliminary data.</text>
</comment>
<reference evidence="1 2" key="1">
    <citation type="submission" date="2020-08" db="EMBL/GenBank/DDBJ databases">
        <title>Paraeoetvoesia sp. YC-7-48 draft genome sequence.</title>
        <authorList>
            <person name="Yao L."/>
        </authorList>
    </citation>
    <scope>NUCLEOTIDE SEQUENCE [LARGE SCALE GENOMIC DNA]</scope>
    <source>
        <strain evidence="2">YC-7-48</strain>
    </source>
</reference>
<keyword evidence="2" id="KW-1185">Reference proteome</keyword>
<name>A0A842HPM1_9BURK</name>
<organism evidence="1 2">
    <name type="scientific">Pusillimonas minor</name>
    <dbReference type="NCBI Taxonomy" id="2697024"/>
    <lineage>
        <taxon>Bacteria</taxon>
        <taxon>Pseudomonadati</taxon>
        <taxon>Pseudomonadota</taxon>
        <taxon>Betaproteobacteria</taxon>
        <taxon>Burkholderiales</taxon>
        <taxon>Alcaligenaceae</taxon>
        <taxon>Pusillimonas</taxon>
    </lineage>
</organism>
<gene>
    <name evidence="1" type="ORF">GTU67_09560</name>
</gene>
<accession>A0A842HPM1</accession>
<dbReference type="PANTHER" id="PTHR30164:SF2">
    <property type="entry name" value="PROTEIN MTFA"/>
    <property type="match status" value="1"/>
</dbReference>
<proteinExistence type="predicted"/>
<dbReference type="SUPFAM" id="SSF55486">
    <property type="entry name" value="Metalloproteases ('zincins'), catalytic domain"/>
    <property type="match status" value="1"/>
</dbReference>
<dbReference type="GO" id="GO:0004177">
    <property type="term" value="F:aminopeptidase activity"/>
    <property type="evidence" value="ECO:0007669"/>
    <property type="project" value="TreeGrafter"/>
</dbReference>
<dbReference type="InterPro" id="IPR042252">
    <property type="entry name" value="MtfA_N"/>
</dbReference>
<dbReference type="Proteomes" id="UP000545386">
    <property type="component" value="Unassembled WGS sequence"/>
</dbReference>
<dbReference type="Gene3D" id="3.40.390.10">
    <property type="entry name" value="Collagenase (Catalytic Domain)"/>
    <property type="match status" value="1"/>
</dbReference>
<dbReference type="RefSeq" id="WP_185779885.1">
    <property type="nucleotide sequence ID" value="NZ_JACJUU010000006.1"/>
</dbReference>
<evidence type="ECO:0000313" key="2">
    <source>
        <dbReference type="Proteomes" id="UP000545386"/>
    </source>
</evidence>
<dbReference type="GO" id="GO:0005829">
    <property type="term" value="C:cytosol"/>
    <property type="evidence" value="ECO:0007669"/>
    <property type="project" value="TreeGrafter"/>
</dbReference>
<dbReference type="GO" id="GO:0008237">
    <property type="term" value="F:metallopeptidase activity"/>
    <property type="evidence" value="ECO:0007669"/>
    <property type="project" value="InterPro"/>
</dbReference>
<evidence type="ECO:0000313" key="1">
    <source>
        <dbReference type="EMBL" id="MBC2770156.1"/>
    </source>
</evidence>
<dbReference type="CDD" id="cd20169">
    <property type="entry name" value="Peptidase_M90_mtfA"/>
    <property type="match status" value="1"/>
</dbReference>
<dbReference type="InterPro" id="IPR024079">
    <property type="entry name" value="MetalloPept_cat_dom_sf"/>
</dbReference>